<dbReference type="InterPro" id="IPR029062">
    <property type="entry name" value="Class_I_gatase-like"/>
</dbReference>
<organism evidence="1 2">
    <name type="scientific">Clostridium autoethanogenum</name>
    <dbReference type="NCBI Taxonomy" id="84023"/>
    <lineage>
        <taxon>Bacteria</taxon>
        <taxon>Bacillati</taxon>
        <taxon>Bacillota</taxon>
        <taxon>Clostridia</taxon>
        <taxon>Eubacteriales</taxon>
        <taxon>Clostridiaceae</taxon>
        <taxon>Clostridium</taxon>
    </lineage>
</organism>
<dbReference type="PANTHER" id="PTHR43235:SF1">
    <property type="entry name" value="GLUTAMINE AMIDOTRANSFERASE PB2B2.05-RELATED"/>
    <property type="match status" value="1"/>
</dbReference>
<sequence>MKTIIGICADYCYGLDEIYNGLGSKLNWQIAANDFVKVVEEVGGVPLIIPVFTNRGNIENAIDIVDGVIFAGGADIEPKYYGEEIGPEIGEVIPERDAQELYLAKKIINKSNVPILGVCRGYQLLNVACGGTLYQDLCQVSSNLKNNSTINHSVIGSPKYNTVHKVLVNEKSKLHKILNRNTLEVNSYHHQAIKDVASIFNVAAMSPDGVVEAIEMKEDRFILGTQWHPEMLEEKHGEQLLIFNAFIEACRKNKVSRKGKVTIA</sequence>
<dbReference type="Gene3D" id="3.40.50.880">
    <property type="match status" value="1"/>
</dbReference>
<dbReference type="FunFam" id="3.40.50.880:FF:000030">
    <property type="entry name" value="Gamma-glutamyl-gamma-aminobutyrate hydrolase PuuD"/>
    <property type="match status" value="1"/>
</dbReference>
<keyword evidence="1" id="KW-0378">Hydrolase</keyword>
<comment type="caution">
    <text evidence="1">The sequence shown here is derived from an EMBL/GenBank/DDBJ whole genome shotgun (WGS) entry which is preliminary data.</text>
</comment>
<accession>A0A3M0S298</accession>
<evidence type="ECO:0000313" key="1">
    <source>
        <dbReference type="EMBL" id="RMC92515.1"/>
    </source>
</evidence>
<dbReference type="PROSITE" id="PS51273">
    <property type="entry name" value="GATASE_TYPE_1"/>
    <property type="match status" value="1"/>
</dbReference>
<name>A0A3M0S298_9CLOT</name>
<dbReference type="EMBL" id="RFAQ01000112">
    <property type="protein sequence ID" value="RMC92515.1"/>
    <property type="molecule type" value="Genomic_DNA"/>
</dbReference>
<dbReference type="SUPFAM" id="SSF52317">
    <property type="entry name" value="Class I glutamine amidotransferase-like"/>
    <property type="match status" value="1"/>
</dbReference>
<dbReference type="Proteomes" id="UP000277999">
    <property type="component" value="Unassembled WGS sequence"/>
</dbReference>
<dbReference type="InterPro" id="IPR011697">
    <property type="entry name" value="Peptidase_C26"/>
</dbReference>
<proteinExistence type="predicted"/>
<gene>
    <name evidence="1" type="ORF">D9O40_19985</name>
</gene>
<dbReference type="RefSeq" id="WP_122060172.1">
    <property type="nucleotide sequence ID" value="NZ_RFAQ01000112.1"/>
</dbReference>
<dbReference type="AlphaFoldDB" id="A0A3M0S298"/>
<dbReference type="GO" id="GO:0016811">
    <property type="term" value="F:hydrolase activity, acting on carbon-nitrogen (but not peptide) bonds, in linear amides"/>
    <property type="evidence" value="ECO:0007669"/>
    <property type="project" value="InterPro"/>
</dbReference>
<dbReference type="PANTHER" id="PTHR43235">
    <property type="entry name" value="GLUTAMINE AMIDOTRANSFERASE PB2B2.05-RELATED"/>
    <property type="match status" value="1"/>
</dbReference>
<dbReference type="CDD" id="cd01745">
    <property type="entry name" value="GATase1_2"/>
    <property type="match status" value="1"/>
</dbReference>
<dbReference type="GO" id="GO:0005829">
    <property type="term" value="C:cytosol"/>
    <property type="evidence" value="ECO:0007669"/>
    <property type="project" value="TreeGrafter"/>
</dbReference>
<evidence type="ECO:0000313" key="2">
    <source>
        <dbReference type="Proteomes" id="UP000277999"/>
    </source>
</evidence>
<dbReference type="InterPro" id="IPR044668">
    <property type="entry name" value="PuuD-like"/>
</dbReference>
<dbReference type="Pfam" id="PF07722">
    <property type="entry name" value="Peptidase_C26"/>
    <property type="match status" value="1"/>
</dbReference>
<reference evidence="1 2" key="1">
    <citation type="submission" date="2018-10" db="EMBL/GenBank/DDBJ databases">
        <title>Genome-centric metagenomics revealed C2 chemical producing, CO utilizing Clostridium with novel acetogenic gene cluster.</title>
        <authorList>
            <person name="Kang H."/>
            <person name="Park B."/>
            <person name="Choi I.G."/>
            <person name="Chang I.S."/>
        </authorList>
    </citation>
    <scope>NUCLEOTIDE SEQUENCE [LARGE SCALE GENOMIC DNA]</scope>
    <source>
        <strain evidence="1 2">H21-9</strain>
    </source>
</reference>
<protein>
    <submittedName>
        <fullName evidence="1">Gamma-glutamyl-gamma-aminobutyrate hydrolase family protein</fullName>
    </submittedName>
</protein>